<dbReference type="InterPro" id="IPR036390">
    <property type="entry name" value="WH_DNA-bd_sf"/>
</dbReference>
<name>T1BWX8_9ZZZZ</name>
<organism evidence="6">
    <name type="scientific">mine drainage metagenome</name>
    <dbReference type="NCBI Taxonomy" id="410659"/>
    <lineage>
        <taxon>unclassified sequences</taxon>
        <taxon>metagenomes</taxon>
        <taxon>ecological metagenomes</taxon>
    </lineage>
</organism>
<protein>
    <submittedName>
        <fullName evidence="6">Heat-inducible transcription repressor HrcA</fullName>
    </submittedName>
</protein>
<proteinExistence type="predicted"/>
<reference evidence="6" key="1">
    <citation type="submission" date="2013-08" db="EMBL/GenBank/DDBJ databases">
        <authorList>
            <person name="Mendez C."/>
            <person name="Richter M."/>
            <person name="Ferrer M."/>
            <person name="Sanchez J."/>
        </authorList>
    </citation>
    <scope>NUCLEOTIDE SEQUENCE</scope>
</reference>
<keyword evidence="3" id="KW-0346">Stress response</keyword>
<comment type="caution">
    <text evidence="6">The sequence shown here is derived from an EMBL/GenBank/DDBJ whole genome shotgun (WGS) entry which is preliminary data.</text>
</comment>
<gene>
    <name evidence="6" type="ORF">B2A_04379</name>
</gene>
<dbReference type="Gene3D" id="1.10.10.10">
    <property type="entry name" value="Winged helix-like DNA-binding domain superfamily/Winged helix DNA-binding domain"/>
    <property type="match status" value="1"/>
</dbReference>
<evidence type="ECO:0000256" key="2">
    <source>
        <dbReference type="ARBA" id="ARBA00023015"/>
    </source>
</evidence>
<reference evidence="6" key="2">
    <citation type="journal article" date="2014" name="ISME J.">
        <title>Microbial stratification in low pH oxic and suboxic macroscopic growths along an acid mine drainage.</title>
        <authorList>
            <person name="Mendez-Garcia C."/>
            <person name="Mesa V."/>
            <person name="Sprenger R.R."/>
            <person name="Richter M."/>
            <person name="Diez M.S."/>
            <person name="Solano J."/>
            <person name="Bargiela R."/>
            <person name="Golyshina O.V."/>
            <person name="Manteca A."/>
            <person name="Ramos J.L."/>
            <person name="Gallego J.R."/>
            <person name="Llorente I."/>
            <person name="Martins Dos Santos V.A."/>
            <person name="Jensen O.N."/>
            <person name="Pelaez A.I."/>
            <person name="Sanchez J."/>
            <person name="Ferrer M."/>
        </authorList>
    </citation>
    <scope>NUCLEOTIDE SEQUENCE</scope>
</reference>
<keyword evidence="4" id="KW-0804">Transcription</keyword>
<dbReference type="InterPro" id="IPR002571">
    <property type="entry name" value="HrcA"/>
</dbReference>
<dbReference type="GO" id="GO:0003677">
    <property type="term" value="F:DNA binding"/>
    <property type="evidence" value="ECO:0007669"/>
    <property type="project" value="InterPro"/>
</dbReference>
<evidence type="ECO:0000256" key="3">
    <source>
        <dbReference type="ARBA" id="ARBA00023016"/>
    </source>
</evidence>
<dbReference type="InterPro" id="IPR005104">
    <property type="entry name" value="WHTH_HrcA_DNA-bd"/>
</dbReference>
<dbReference type="PANTHER" id="PTHR34824">
    <property type="entry name" value="HEAT-INDUCIBLE TRANSCRIPTION REPRESSOR HRCA"/>
    <property type="match status" value="1"/>
</dbReference>
<evidence type="ECO:0000259" key="5">
    <source>
        <dbReference type="Pfam" id="PF03444"/>
    </source>
</evidence>
<sequence length="70" mass="7707">MTHDGREDQLSERAQHLLRVLVESYIRDGQPVGSRSLSRESGLQLSSATIRNVMADLEELGFVASPHTSA</sequence>
<dbReference type="AlphaFoldDB" id="T1BWX8"/>
<dbReference type="InterPro" id="IPR036388">
    <property type="entry name" value="WH-like_DNA-bd_sf"/>
</dbReference>
<feature type="domain" description="Winged helix-turn-helix transcription repressor HrcA DNA-binding" evidence="5">
    <location>
        <begin position="10"/>
        <end position="65"/>
    </location>
</feature>
<accession>T1BWX8</accession>
<keyword evidence="1" id="KW-0678">Repressor</keyword>
<dbReference type="Pfam" id="PF03444">
    <property type="entry name" value="WHD_HrcA"/>
    <property type="match status" value="1"/>
</dbReference>
<evidence type="ECO:0000256" key="4">
    <source>
        <dbReference type="ARBA" id="ARBA00023163"/>
    </source>
</evidence>
<dbReference type="SUPFAM" id="SSF46785">
    <property type="entry name" value="Winged helix' DNA-binding domain"/>
    <property type="match status" value="1"/>
</dbReference>
<evidence type="ECO:0000313" key="6">
    <source>
        <dbReference type="EMBL" id="EQD58385.1"/>
    </source>
</evidence>
<dbReference type="PANTHER" id="PTHR34824:SF1">
    <property type="entry name" value="HEAT-INDUCIBLE TRANSCRIPTION REPRESSOR HRCA"/>
    <property type="match status" value="1"/>
</dbReference>
<evidence type="ECO:0000256" key="1">
    <source>
        <dbReference type="ARBA" id="ARBA00022491"/>
    </source>
</evidence>
<keyword evidence="2" id="KW-0805">Transcription regulation</keyword>
<dbReference type="GO" id="GO:0045892">
    <property type="term" value="P:negative regulation of DNA-templated transcription"/>
    <property type="evidence" value="ECO:0007669"/>
    <property type="project" value="TreeGrafter"/>
</dbReference>
<dbReference type="EMBL" id="AUZZ01002935">
    <property type="protein sequence ID" value="EQD58385.1"/>
    <property type="molecule type" value="Genomic_DNA"/>
</dbReference>
<feature type="non-terminal residue" evidence="6">
    <location>
        <position position="70"/>
    </location>
</feature>